<dbReference type="Gene3D" id="3.60.10.10">
    <property type="entry name" value="Endonuclease/exonuclease/phosphatase"/>
    <property type="match status" value="1"/>
</dbReference>
<evidence type="ECO:0000313" key="4">
    <source>
        <dbReference type="Proteomes" id="UP001151529"/>
    </source>
</evidence>
<dbReference type="AlphaFoldDB" id="A0A9Q0SEU5"/>
<evidence type="ECO:0000256" key="1">
    <source>
        <dbReference type="SAM" id="MobiDB-lite"/>
    </source>
</evidence>
<feature type="region of interest" description="Disordered" evidence="1">
    <location>
        <begin position="1"/>
        <end position="20"/>
    </location>
</feature>
<sequence>MSHAKSQPSKANTWAKKVKVSDSSTRCSLEQLPRQPASSTLKIPRDMQLADEEIWSRCMVGFFVGYKMPFHAVNSIARRIWNPFGLEKVTTISNDFIMFRFSAESSIHEIMAKGPWLFRGKSIILHKWYPGFQFDRNKINALPVWVRLMGLPFPLWNKQEVDATVPYVHQFKVESHLSDEPITVEVIYEWKPSRCPKCKVFGHSCKEVKAPITEAPPQVHTPATNVIIQPPVVDKEHPALGENTSTTLLPNIFSADPNLNLDRTTTPNEPLQNSHEHDTTVIMHNQDPIAEDPIPTNHTKNTHTTKKGNLKGKTIALNDIVEEETSNEVGINTHKDISTYHCVESKMDSISTSMSDMAESSNSTGQPVHNASLVNLSPSARKREEKEEKGGSKPQMNVLPPSFYYMVGLGSWNIWGLNSARKQSAVRKWMHHHQLDIIGILETRVMPANISSVQAKFDPHWKFVSEATDTYCRIMVGWNTKAMDFHQVNSSSQWFTGEISNHATLTKWRNAKATFLPRLDSDHSAIVLNMAQRAKRGAAPFKFLNFWTAQDNFMDMVKEVWQAQIRGNPLFQLSESSTF</sequence>
<gene>
    <name evidence="3" type="ORF">OIU85_013149</name>
</gene>
<evidence type="ECO:0000313" key="3">
    <source>
        <dbReference type="EMBL" id="KAJ6674225.1"/>
    </source>
</evidence>
<dbReference type="Pfam" id="PF14111">
    <property type="entry name" value="DUF4283"/>
    <property type="match status" value="1"/>
</dbReference>
<protein>
    <recommendedName>
        <fullName evidence="2">DUF4283 domain-containing protein</fullName>
    </recommendedName>
</protein>
<dbReference type="OrthoDB" id="1695837at2759"/>
<dbReference type="Proteomes" id="UP001151529">
    <property type="component" value="Chromosome 18"/>
</dbReference>
<dbReference type="PANTHER" id="PTHR31286">
    <property type="entry name" value="GLYCINE-RICH CELL WALL STRUCTURAL PROTEIN 1.8-LIKE"/>
    <property type="match status" value="1"/>
</dbReference>
<dbReference type="PANTHER" id="PTHR31286:SF99">
    <property type="entry name" value="DUF4283 DOMAIN-CONTAINING PROTEIN"/>
    <property type="match status" value="1"/>
</dbReference>
<dbReference type="InterPro" id="IPR025558">
    <property type="entry name" value="DUF4283"/>
</dbReference>
<comment type="caution">
    <text evidence="3">The sequence shown here is derived from an EMBL/GenBank/DDBJ whole genome shotgun (WGS) entry which is preliminary data.</text>
</comment>
<feature type="domain" description="DUF4283" evidence="2">
    <location>
        <begin position="52"/>
        <end position="135"/>
    </location>
</feature>
<organism evidence="3 4">
    <name type="scientific">Salix viminalis</name>
    <name type="common">Common osier</name>
    <name type="synonym">Basket willow</name>
    <dbReference type="NCBI Taxonomy" id="40686"/>
    <lineage>
        <taxon>Eukaryota</taxon>
        <taxon>Viridiplantae</taxon>
        <taxon>Streptophyta</taxon>
        <taxon>Embryophyta</taxon>
        <taxon>Tracheophyta</taxon>
        <taxon>Spermatophyta</taxon>
        <taxon>Magnoliopsida</taxon>
        <taxon>eudicotyledons</taxon>
        <taxon>Gunneridae</taxon>
        <taxon>Pentapetalae</taxon>
        <taxon>rosids</taxon>
        <taxon>fabids</taxon>
        <taxon>Malpighiales</taxon>
        <taxon>Salicaceae</taxon>
        <taxon>Saliceae</taxon>
        <taxon>Salix</taxon>
    </lineage>
</organism>
<feature type="compositionally biased region" description="Polar residues" evidence="1">
    <location>
        <begin position="351"/>
        <end position="378"/>
    </location>
</feature>
<dbReference type="InterPro" id="IPR040256">
    <property type="entry name" value="At4g02000-like"/>
</dbReference>
<dbReference type="InterPro" id="IPR036691">
    <property type="entry name" value="Endo/exonu/phosph_ase_sf"/>
</dbReference>
<reference evidence="3 4" key="1">
    <citation type="journal article" date="2023" name="Int. J. Mol. Sci.">
        <title>De Novo Assembly and Annotation of 11 Diverse Shrub Willow (Salix) Genomes Reveals Novel Gene Organization in Sex-Linked Regions.</title>
        <authorList>
            <person name="Hyden B."/>
            <person name="Feng K."/>
            <person name="Yates T.B."/>
            <person name="Jawdy S."/>
            <person name="Cereghino C."/>
            <person name="Smart L.B."/>
            <person name="Muchero W."/>
        </authorList>
    </citation>
    <scope>NUCLEOTIDE SEQUENCE [LARGE SCALE GENOMIC DNA]</scope>
    <source>
        <tissue evidence="3">Shoot tip</tissue>
    </source>
</reference>
<feature type="compositionally biased region" description="Polar residues" evidence="1">
    <location>
        <begin position="1"/>
        <end position="12"/>
    </location>
</feature>
<evidence type="ECO:0000259" key="2">
    <source>
        <dbReference type="Pfam" id="PF14111"/>
    </source>
</evidence>
<keyword evidence="4" id="KW-1185">Reference proteome</keyword>
<feature type="compositionally biased region" description="Basic and acidic residues" evidence="1">
    <location>
        <begin position="381"/>
        <end position="391"/>
    </location>
</feature>
<dbReference type="SUPFAM" id="SSF56219">
    <property type="entry name" value="DNase I-like"/>
    <property type="match status" value="1"/>
</dbReference>
<name>A0A9Q0SEU5_SALVM</name>
<accession>A0A9Q0SEU5</accession>
<proteinExistence type="predicted"/>
<dbReference type="EMBL" id="JAPFFL010000017">
    <property type="protein sequence ID" value="KAJ6674225.1"/>
    <property type="molecule type" value="Genomic_DNA"/>
</dbReference>
<feature type="region of interest" description="Disordered" evidence="1">
    <location>
        <begin position="351"/>
        <end position="395"/>
    </location>
</feature>